<protein>
    <recommendedName>
        <fullName evidence="4">DUF3826 domain-containing protein</fullName>
    </recommendedName>
</protein>
<dbReference type="EMBL" id="FNUT01000016">
    <property type="protein sequence ID" value="SEG72748.1"/>
    <property type="molecule type" value="Genomic_DNA"/>
</dbReference>
<dbReference type="RefSeq" id="WP_160003816.1">
    <property type="nucleotide sequence ID" value="NZ_CP049246.1"/>
</dbReference>
<reference evidence="3" key="1">
    <citation type="submission" date="2016-10" db="EMBL/GenBank/DDBJ databases">
        <authorList>
            <person name="Varghese N."/>
            <person name="Submissions S."/>
        </authorList>
    </citation>
    <scope>NUCLEOTIDE SEQUENCE [LARGE SCALE GENOMIC DNA]</scope>
    <source>
        <strain evidence="3">DSM 22361</strain>
    </source>
</reference>
<evidence type="ECO:0000313" key="3">
    <source>
        <dbReference type="Proteomes" id="UP000236731"/>
    </source>
</evidence>
<feature type="chain" id="PRO_5009294883" description="DUF3826 domain-containing protein" evidence="1">
    <location>
        <begin position="21"/>
        <end position="220"/>
    </location>
</feature>
<name>A0A1H6CIL6_9SPHI</name>
<organism evidence="2 3">
    <name type="scientific">Sphingobacterium lactis</name>
    <dbReference type="NCBI Taxonomy" id="797291"/>
    <lineage>
        <taxon>Bacteria</taxon>
        <taxon>Pseudomonadati</taxon>
        <taxon>Bacteroidota</taxon>
        <taxon>Sphingobacteriia</taxon>
        <taxon>Sphingobacteriales</taxon>
        <taxon>Sphingobacteriaceae</taxon>
        <taxon>Sphingobacterium</taxon>
    </lineage>
</organism>
<evidence type="ECO:0008006" key="4">
    <source>
        <dbReference type="Google" id="ProtNLM"/>
    </source>
</evidence>
<dbReference type="AlphaFoldDB" id="A0A1H6CIL6"/>
<dbReference type="Pfam" id="PF12875">
    <property type="entry name" value="DUF3826"/>
    <property type="match status" value="1"/>
</dbReference>
<evidence type="ECO:0000256" key="1">
    <source>
        <dbReference type="SAM" id="SignalP"/>
    </source>
</evidence>
<dbReference type="OrthoDB" id="1375905at2"/>
<dbReference type="Proteomes" id="UP000236731">
    <property type="component" value="Unassembled WGS sequence"/>
</dbReference>
<gene>
    <name evidence="2" type="ORF">SAMN05421877_1166</name>
</gene>
<feature type="signal peptide" evidence="1">
    <location>
        <begin position="1"/>
        <end position="20"/>
    </location>
</feature>
<sequence>MKNYILMMMFIAFGTLNSSAQTEREAYLEVITKRSDKIIATLNIQDPKVYSEVLADLVNQYDLLNTNHENHSAKLAAIKNNSSFSKDKQEEEIKLLSDRNEKAIAKLHDLFIKKLDKNLNDEQIAKLKDGMTYSILPRTYTAYVEMIPSLTSVQKDTIMNMLVEAREKAIDAPSADAKHAVFGKYKGRINNYLSKEGFDLKIEGEKWKERIAAQEKAKKN</sequence>
<dbReference type="InterPro" id="IPR024284">
    <property type="entry name" value="DUF3826"/>
</dbReference>
<accession>A0A1H6CIL6</accession>
<keyword evidence="1" id="KW-0732">Signal</keyword>
<evidence type="ECO:0000313" key="2">
    <source>
        <dbReference type="EMBL" id="SEG72748.1"/>
    </source>
</evidence>
<keyword evidence="3" id="KW-1185">Reference proteome</keyword>
<proteinExistence type="predicted"/>